<feature type="binding site" evidence="1">
    <location>
        <position position="9"/>
    </location>
    <ligand>
        <name>substrate</name>
    </ligand>
</feature>
<evidence type="ECO:0000256" key="2">
    <source>
        <dbReference type="PIRSR" id="PIRSR000977-2"/>
    </source>
</evidence>
<dbReference type="GO" id="GO:0046872">
    <property type="term" value="F:metal ion binding"/>
    <property type="evidence" value="ECO:0007669"/>
    <property type="project" value="UniProtKB-KW"/>
</dbReference>
<evidence type="ECO:0000313" key="6">
    <source>
        <dbReference type="Proteomes" id="UP000290975"/>
    </source>
</evidence>
<feature type="domain" description="ExoI C-terminal" evidence="4">
    <location>
        <begin position="333"/>
        <end position="456"/>
    </location>
</feature>
<evidence type="ECO:0000313" key="5">
    <source>
        <dbReference type="EMBL" id="GBH29366.1"/>
    </source>
</evidence>
<proteinExistence type="predicted"/>
<protein>
    <submittedName>
        <fullName evidence="5">Exodeoxyribonuclease I</fullName>
    </submittedName>
</protein>
<feature type="binding site" evidence="2">
    <location>
        <position position="178"/>
    </location>
    <ligand>
        <name>Mg(2+)</name>
        <dbReference type="ChEBI" id="CHEBI:18420"/>
        <label>2</label>
    </ligand>
</feature>
<evidence type="ECO:0000259" key="4">
    <source>
        <dbReference type="PROSITE" id="PS51785"/>
    </source>
</evidence>
<dbReference type="Gene3D" id="3.30.420.10">
    <property type="entry name" value="Ribonuclease H-like superfamily/Ribonuclease H"/>
    <property type="match status" value="1"/>
</dbReference>
<organism evidence="5 6">
    <name type="scientific">Sphingobium xenophagum</name>
    <dbReference type="NCBI Taxonomy" id="121428"/>
    <lineage>
        <taxon>Bacteria</taxon>
        <taxon>Pseudomonadati</taxon>
        <taxon>Pseudomonadota</taxon>
        <taxon>Alphaproteobacteria</taxon>
        <taxon>Sphingomonadales</taxon>
        <taxon>Sphingomonadaceae</taxon>
        <taxon>Sphingobium</taxon>
    </lineage>
</organism>
<dbReference type="PROSITE" id="PS51785">
    <property type="entry name" value="EXOI_C"/>
    <property type="match status" value="1"/>
</dbReference>
<dbReference type="InterPro" id="IPR023607">
    <property type="entry name" value="Exodeoxyribonuclease_I"/>
</dbReference>
<dbReference type="InterPro" id="IPR012337">
    <property type="entry name" value="RNaseH-like_sf"/>
</dbReference>
<dbReference type="PANTHER" id="PTHR30231">
    <property type="entry name" value="DNA POLYMERASE III SUBUNIT EPSILON"/>
    <property type="match status" value="1"/>
</dbReference>
<sequence length="466" mass="51429">MGFVFYDTETTGTNTSFDQILQFAAIRTDDDLNELDRFEIRCRLMPHIVPSPGALCVTRISMEQITDPALPSHYEMMCEIRAKLAAWSPCIFTGWNTLGFDEHLLRQALYQSLHSPYLTNTGGNSRIDILKIAQAASVLVPDAIAVPIGDKGKPTFRLDRLAPANGFNHLNAHDALADVEATIHVARLIRDNAPGLWADAIRLADKASVAALLDAEPCFILTESFYNLPYQFALTKIGHEPGNAGTLLALNLAIDVEQLRAMTDEELAARLARSPKPVRRIRTNAAPTLQPSSEYSHFDGIAADDLRERALLIQADTEFCARLIRLSAKPDWPASEFVEEQIYSGFVSRADEHRMLEFHRAPWKDRPAIVGGFGDARLIALGRRLIYEHRPDLLPENSRAKIAAKIAERMVGGGNGKAAWTTIADAQAEAVARMEQCNVNDADILAGVLRYLASRLPPPVEMAVLS</sequence>
<name>A0A401IYF4_SPHXE</name>
<dbReference type="Proteomes" id="UP000290975">
    <property type="component" value="Unassembled WGS sequence"/>
</dbReference>
<dbReference type="InterPro" id="IPR036397">
    <property type="entry name" value="RNaseH_sf"/>
</dbReference>
<dbReference type="GO" id="GO:0045004">
    <property type="term" value="P:DNA replication proofreading"/>
    <property type="evidence" value="ECO:0007669"/>
    <property type="project" value="TreeGrafter"/>
</dbReference>
<dbReference type="Pfam" id="PF00929">
    <property type="entry name" value="RNase_T"/>
    <property type="match status" value="1"/>
</dbReference>
<dbReference type="SMART" id="SM00479">
    <property type="entry name" value="EXOIII"/>
    <property type="match status" value="1"/>
</dbReference>
<accession>A0A401IYF4</accession>
<comment type="caution">
    <text evidence="5">The sequence shown here is derived from an EMBL/GenBank/DDBJ whole genome shotgun (WGS) entry which is preliminary data.</text>
</comment>
<feature type="binding site" evidence="2">
    <location>
        <position position="9"/>
    </location>
    <ligand>
        <name>Mg(2+)</name>
        <dbReference type="ChEBI" id="CHEBI:18420"/>
        <label>2</label>
    </ligand>
</feature>
<keyword evidence="6" id="KW-1185">Reference proteome</keyword>
<reference evidence="5 6" key="1">
    <citation type="submission" date="2014-12" db="EMBL/GenBank/DDBJ databases">
        <title>Whole genome sequencing of Sphingobium xenophagum OW59.</title>
        <authorList>
            <person name="Ohta Y."/>
            <person name="Nishi S."/>
            <person name="Hatada Y."/>
        </authorList>
    </citation>
    <scope>NUCLEOTIDE SEQUENCE [LARGE SCALE GENOMIC DNA]</scope>
    <source>
        <strain evidence="5 6">OW59</strain>
    </source>
</reference>
<gene>
    <name evidence="5" type="ORF">MBESOW_P0620</name>
</gene>
<dbReference type="AlphaFoldDB" id="A0A401IYF4"/>
<dbReference type="PANTHER" id="PTHR30231:SF41">
    <property type="entry name" value="DNA POLYMERASE III SUBUNIT EPSILON"/>
    <property type="match status" value="1"/>
</dbReference>
<feature type="binding site" evidence="2">
    <location>
        <position position="7"/>
    </location>
    <ligand>
        <name>Mg(2+)</name>
        <dbReference type="ChEBI" id="CHEBI:18420"/>
        <label>1</label>
    </ligand>
</feature>
<dbReference type="InterPro" id="IPR013520">
    <property type="entry name" value="Ribonucl_H"/>
</dbReference>
<dbReference type="InterPro" id="IPR058561">
    <property type="entry name" value="Exonuc_1_C"/>
</dbReference>
<feature type="binding site" evidence="1">
    <location>
        <position position="157"/>
    </location>
    <ligand>
        <name>substrate</name>
    </ligand>
</feature>
<dbReference type="GO" id="GO:0003677">
    <property type="term" value="F:DNA binding"/>
    <property type="evidence" value="ECO:0007669"/>
    <property type="project" value="UniProtKB-KW"/>
</dbReference>
<dbReference type="SUPFAM" id="SSF53098">
    <property type="entry name" value="Ribonuclease H-like"/>
    <property type="match status" value="1"/>
</dbReference>
<dbReference type="InterPro" id="IPR034747">
    <property type="entry name" value="EXOI_SH3"/>
</dbReference>
<dbReference type="EMBL" id="BBQY01000001">
    <property type="protein sequence ID" value="GBH29366.1"/>
    <property type="molecule type" value="Genomic_DNA"/>
</dbReference>
<evidence type="ECO:0000259" key="3">
    <source>
        <dbReference type="PROSITE" id="PS51784"/>
    </source>
</evidence>
<comment type="cofactor">
    <cofactor evidence="2">
        <name>Mg(2+)</name>
        <dbReference type="ChEBI" id="CHEBI:18420"/>
    </cofactor>
    <text evidence="2">Binds 2 Mg(2+) ions per monomer.</text>
</comment>
<dbReference type="PIRSF" id="PIRSF000977">
    <property type="entry name" value="Exodeoxyribonuclease_I"/>
    <property type="match status" value="1"/>
</dbReference>
<keyword evidence="2" id="KW-0479">Metal-binding</keyword>
<dbReference type="RefSeq" id="WP_130751925.1">
    <property type="nucleotide sequence ID" value="NZ_BBQY01000001.1"/>
</dbReference>
<dbReference type="Gene3D" id="1.20.1280.70">
    <property type="entry name" value="Exonuclease ExoI, domain 3"/>
    <property type="match status" value="1"/>
</dbReference>
<dbReference type="GO" id="GO:0005829">
    <property type="term" value="C:cytosol"/>
    <property type="evidence" value="ECO:0007669"/>
    <property type="project" value="TreeGrafter"/>
</dbReference>
<feature type="domain" description="ExoI SH3-like" evidence="3">
    <location>
        <begin position="194"/>
        <end position="331"/>
    </location>
</feature>
<dbReference type="Pfam" id="PF26016">
    <property type="entry name" value="ExoI_C"/>
    <property type="match status" value="1"/>
</dbReference>
<dbReference type="GO" id="GO:0008310">
    <property type="term" value="F:single-stranded DNA 3'-5' DNA exonuclease activity"/>
    <property type="evidence" value="ECO:0007669"/>
    <property type="project" value="UniProtKB-EC"/>
</dbReference>
<evidence type="ECO:0000256" key="1">
    <source>
        <dbReference type="PIRSR" id="PIRSR000977-1"/>
    </source>
</evidence>
<keyword evidence="2" id="KW-0460">Magnesium</keyword>
<dbReference type="PROSITE" id="PS51784">
    <property type="entry name" value="EXOI_SH3"/>
    <property type="match status" value="1"/>
</dbReference>